<name>A0A0B6WVP2_9BACT</name>
<evidence type="ECO:0000256" key="6">
    <source>
        <dbReference type="ARBA" id="ARBA00023136"/>
    </source>
</evidence>
<feature type="transmembrane region" description="Helical" evidence="7">
    <location>
        <begin position="460"/>
        <end position="479"/>
    </location>
</feature>
<feature type="transmembrane region" description="Helical" evidence="7">
    <location>
        <begin position="342"/>
        <end position="364"/>
    </location>
</feature>
<proteinExistence type="inferred from homology"/>
<evidence type="ECO:0000313" key="8">
    <source>
        <dbReference type="EMBL" id="CDM65353.1"/>
    </source>
</evidence>
<evidence type="ECO:0000256" key="4">
    <source>
        <dbReference type="ARBA" id="ARBA00022692"/>
    </source>
</evidence>
<keyword evidence="9" id="KW-1185">Reference proteome</keyword>
<evidence type="ECO:0000256" key="1">
    <source>
        <dbReference type="ARBA" id="ARBA00004651"/>
    </source>
</evidence>
<dbReference type="PANTHER" id="PTHR30250">
    <property type="entry name" value="PST FAMILY PREDICTED COLANIC ACID TRANSPORTER"/>
    <property type="match status" value="1"/>
</dbReference>
<feature type="transmembrane region" description="Helical" evidence="7">
    <location>
        <begin position="159"/>
        <end position="181"/>
    </location>
</feature>
<dbReference type="OrthoDB" id="9770347at2"/>
<evidence type="ECO:0000313" key="9">
    <source>
        <dbReference type="Proteomes" id="UP000031518"/>
    </source>
</evidence>
<keyword evidence="6 7" id="KW-0472">Membrane</keyword>
<keyword evidence="4 7" id="KW-0812">Transmembrane</keyword>
<accession>A0A0B6WVP2</accession>
<feature type="transmembrane region" description="Helical" evidence="7">
    <location>
        <begin position="61"/>
        <end position="85"/>
    </location>
</feature>
<sequence length="489" mass="53879">MKRTARTQATSCGADARAVEIDRNMILGSSITIGAQIGKSAVYLISTVALARALAPEDFGLFAIVTAFTNFLLLFKDLGLSAATIQREEIDQAQISALFWINAISGALLMLLVALCAPILAKLYSDARLCPVTLALSVNLFLSSLTVQHQALLKRQMRFLTLAMIDLLPLAAGTAIAIVAALQGLRYWALVAMSLTSSASAVLVTWIACRWRPSLRPPQTPVREMIRFGGYLTGSNIINYFSRNADNMLIGWYWGAQQLGFYDRAYQLMFLPIYLINTPLSFVAIPLLSRLRKTPESYEEAYLKLLRLTSLLAMPLVIFLLVTADWTISLLLGPQWGETSRIFRWLGLAALVQPLANTTGWLFISQGRTRELMWWNLASSAISLLSIIAGLPWGPLGVAISYSLSYLMLNAPLLLCFIQRIAIFDSKKLPRGLLLACGQSFALLVALITLRYSLPGLSKTSAWLLALSLTLSSVLYFLLRARYIAALSR</sequence>
<feature type="transmembrane region" description="Helical" evidence="7">
    <location>
        <begin position="127"/>
        <end position="147"/>
    </location>
</feature>
<evidence type="ECO:0000256" key="3">
    <source>
        <dbReference type="ARBA" id="ARBA00022475"/>
    </source>
</evidence>
<dbReference type="PANTHER" id="PTHR30250:SF10">
    <property type="entry name" value="LIPOPOLYSACCHARIDE BIOSYNTHESIS PROTEIN WZXC"/>
    <property type="match status" value="1"/>
</dbReference>
<feature type="transmembrane region" description="Helical" evidence="7">
    <location>
        <begin position="97"/>
        <end position="121"/>
    </location>
</feature>
<reference evidence="8 9" key="1">
    <citation type="submission" date="2013-12" db="EMBL/GenBank/DDBJ databases">
        <authorList>
            <person name="Stott M."/>
        </authorList>
    </citation>
    <scope>NUCLEOTIDE SEQUENCE [LARGE SCALE GENOMIC DNA]</scope>
    <source>
        <strain evidence="8 9">K22</strain>
    </source>
</reference>
<comment type="subcellular location">
    <subcellularLocation>
        <location evidence="1">Cell membrane</location>
        <topology evidence="1">Multi-pass membrane protein</topology>
    </subcellularLocation>
</comment>
<feature type="transmembrane region" description="Helical" evidence="7">
    <location>
        <begin position="399"/>
        <end position="421"/>
    </location>
</feature>
<dbReference type="Proteomes" id="UP000031518">
    <property type="component" value="Unassembled WGS sequence"/>
</dbReference>
<dbReference type="RefSeq" id="WP_083437669.1">
    <property type="nucleotide sequence ID" value="NZ_CBXV010000004.1"/>
</dbReference>
<evidence type="ECO:0000256" key="5">
    <source>
        <dbReference type="ARBA" id="ARBA00022989"/>
    </source>
</evidence>
<feature type="transmembrane region" description="Helical" evidence="7">
    <location>
        <begin position="373"/>
        <end position="393"/>
    </location>
</feature>
<feature type="transmembrane region" description="Helical" evidence="7">
    <location>
        <begin position="187"/>
        <end position="208"/>
    </location>
</feature>
<feature type="transmembrane region" description="Helical" evidence="7">
    <location>
        <begin position="228"/>
        <end position="245"/>
    </location>
</feature>
<feature type="transmembrane region" description="Helical" evidence="7">
    <location>
        <begin position="301"/>
        <end position="322"/>
    </location>
</feature>
<organism evidence="8 9">
    <name type="scientific">Pyrinomonas methylaliphatogenes</name>
    <dbReference type="NCBI Taxonomy" id="454194"/>
    <lineage>
        <taxon>Bacteria</taxon>
        <taxon>Pseudomonadati</taxon>
        <taxon>Acidobacteriota</taxon>
        <taxon>Blastocatellia</taxon>
        <taxon>Blastocatellales</taxon>
        <taxon>Pyrinomonadaceae</taxon>
        <taxon>Pyrinomonas</taxon>
    </lineage>
</organism>
<dbReference type="STRING" id="454194.PYK22_01351"/>
<feature type="transmembrane region" description="Helical" evidence="7">
    <location>
        <begin position="265"/>
        <end position="289"/>
    </location>
</feature>
<gene>
    <name evidence="8" type="ORF">PYK22_01351</name>
</gene>
<dbReference type="Pfam" id="PF13440">
    <property type="entry name" value="Polysacc_synt_3"/>
    <property type="match status" value="1"/>
</dbReference>
<dbReference type="InterPro" id="IPR050833">
    <property type="entry name" value="Poly_Biosynth_Transport"/>
</dbReference>
<keyword evidence="3" id="KW-1003">Cell membrane</keyword>
<feature type="transmembrane region" description="Helical" evidence="7">
    <location>
        <begin position="33"/>
        <end position="55"/>
    </location>
</feature>
<reference evidence="8 9" key="2">
    <citation type="submission" date="2015-01" db="EMBL/GenBank/DDBJ databases">
        <title>Complete genome sequence of Pyrinomonas methylaliphatogenes type strain K22T.</title>
        <authorList>
            <person name="Lee K.C.Y."/>
            <person name="Power J.F."/>
            <person name="Dunfield P.F."/>
            <person name="Morgan X.C."/>
            <person name="Huttenhower C."/>
            <person name="Stott M.B."/>
        </authorList>
    </citation>
    <scope>NUCLEOTIDE SEQUENCE [LARGE SCALE GENOMIC DNA]</scope>
    <source>
        <strain evidence="8 9">K22</strain>
    </source>
</reference>
<dbReference type="AlphaFoldDB" id="A0A0B6WVP2"/>
<comment type="similarity">
    <text evidence="2">Belongs to the polysaccharide synthase family.</text>
</comment>
<feature type="transmembrane region" description="Helical" evidence="7">
    <location>
        <begin position="433"/>
        <end position="454"/>
    </location>
</feature>
<dbReference type="CDD" id="cd13127">
    <property type="entry name" value="MATE_tuaB_like"/>
    <property type="match status" value="1"/>
</dbReference>
<dbReference type="EMBL" id="CBXV010000004">
    <property type="protein sequence ID" value="CDM65353.1"/>
    <property type="molecule type" value="Genomic_DNA"/>
</dbReference>
<evidence type="ECO:0000256" key="2">
    <source>
        <dbReference type="ARBA" id="ARBA00007430"/>
    </source>
</evidence>
<keyword evidence="5 7" id="KW-1133">Transmembrane helix</keyword>
<dbReference type="GO" id="GO:0005886">
    <property type="term" value="C:plasma membrane"/>
    <property type="evidence" value="ECO:0007669"/>
    <property type="project" value="UniProtKB-SubCell"/>
</dbReference>
<evidence type="ECO:0000256" key="7">
    <source>
        <dbReference type="SAM" id="Phobius"/>
    </source>
</evidence>
<protein>
    <submittedName>
        <fullName evidence="8">Membrane protein involved in the export of O-antigen and teichoic acid</fullName>
    </submittedName>
</protein>